<proteinExistence type="predicted"/>
<reference evidence="2" key="1">
    <citation type="submission" date="2021-03" db="EMBL/GenBank/DDBJ databases">
        <authorList>
            <person name="Tagirdzhanova G."/>
        </authorList>
    </citation>
    <scope>NUCLEOTIDE SEQUENCE</scope>
</reference>
<accession>A0A8H3EPU7</accession>
<dbReference type="InterPro" id="IPR035992">
    <property type="entry name" value="Ricin_B-like_lectins"/>
</dbReference>
<protein>
    <recommendedName>
        <fullName evidence="4">Ricin B lectin domain-containing protein</fullName>
    </recommendedName>
</protein>
<dbReference type="AlphaFoldDB" id="A0A8H3EPU7"/>
<organism evidence="2 3">
    <name type="scientific">Gomphillus americanus</name>
    <dbReference type="NCBI Taxonomy" id="1940652"/>
    <lineage>
        <taxon>Eukaryota</taxon>
        <taxon>Fungi</taxon>
        <taxon>Dikarya</taxon>
        <taxon>Ascomycota</taxon>
        <taxon>Pezizomycotina</taxon>
        <taxon>Lecanoromycetes</taxon>
        <taxon>OSLEUM clade</taxon>
        <taxon>Ostropomycetidae</taxon>
        <taxon>Ostropales</taxon>
        <taxon>Graphidaceae</taxon>
        <taxon>Gomphilloideae</taxon>
        <taxon>Gomphillus</taxon>
    </lineage>
</organism>
<sequence>MQFSFATLIGAAAVIFASPFARIEPRTVASLDPAATAQAQQRDNTATRAVSNAQIKTSSGQCLFVDPLSGDFRENLAPIQVGDCGKQGTGWDVITKGKHIDVAADPDANGSALIASTLTNACFNFDPRKAPGLQVFLFSCGGRADGDSTTTSSQLFAFDGKTNSIQFSPANARANANGQEASCFTVKGNVVDIAQCNAADPNQTFSFGGDGASTPAGSIAATTASASAIATPTDAADGQSGNSGCQA</sequence>
<feature type="chain" id="PRO_5034851882" description="Ricin B lectin domain-containing protein" evidence="1">
    <location>
        <begin position="18"/>
        <end position="247"/>
    </location>
</feature>
<keyword evidence="1" id="KW-0732">Signal</keyword>
<gene>
    <name evidence="2" type="ORF">GOMPHAMPRED_006047</name>
</gene>
<evidence type="ECO:0008006" key="4">
    <source>
        <dbReference type="Google" id="ProtNLM"/>
    </source>
</evidence>
<name>A0A8H3EPU7_9LECA</name>
<keyword evidence="3" id="KW-1185">Reference proteome</keyword>
<dbReference type="OrthoDB" id="5383818at2759"/>
<evidence type="ECO:0000313" key="3">
    <source>
        <dbReference type="Proteomes" id="UP000664169"/>
    </source>
</evidence>
<dbReference type="Proteomes" id="UP000664169">
    <property type="component" value="Unassembled WGS sequence"/>
</dbReference>
<dbReference type="PROSITE" id="PS50231">
    <property type="entry name" value="RICIN_B_LECTIN"/>
    <property type="match status" value="1"/>
</dbReference>
<comment type="caution">
    <text evidence="2">The sequence shown here is derived from an EMBL/GenBank/DDBJ whole genome shotgun (WGS) entry which is preliminary data.</text>
</comment>
<dbReference type="EMBL" id="CAJPDQ010000004">
    <property type="protein sequence ID" value="CAF9908012.1"/>
    <property type="molecule type" value="Genomic_DNA"/>
</dbReference>
<dbReference type="SUPFAM" id="SSF50370">
    <property type="entry name" value="Ricin B-like lectins"/>
    <property type="match status" value="1"/>
</dbReference>
<feature type="signal peptide" evidence="1">
    <location>
        <begin position="1"/>
        <end position="17"/>
    </location>
</feature>
<evidence type="ECO:0000256" key="1">
    <source>
        <dbReference type="SAM" id="SignalP"/>
    </source>
</evidence>
<evidence type="ECO:0000313" key="2">
    <source>
        <dbReference type="EMBL" id="CAF9908012.1"/>
    </source>
</evidence>